<dbReference type="InterPro" id="IPR003410">
    <property type="entry name" value="HYR_dom"/>
</dbReference>
<dbReference type="InterPro" id="IPR038081">
    <property type="entry name" value="CalX-like_sf"/>
</dbReference>
<dbReference type="Gene3D" id="2.60.40.2030">
    <property type="match status" value="1"/>
</dbReference>
<dbReference type="SMART" id="SM00607">
    <property type="entry name" value="FTP"/>
    <property type="match status" value="3"/>
</dbReference>
<gene>
    <name evidence="12" type="ORF">RM520_13325</name>
</gene>
<comment type="caution">
    <text evidence="12">The sequence shown here is derived from an EMBL/GenBank/DDBJ whole genome shotgun (WGS) entry which is preliminary data.</text>
</comment>
<dbReference type="InterPro" id="IPR000421">
    <property type="entry name" value="FA58C"/>
</dbReference>
<feature type="domain" description="HYR" evidence="10">
    <location>
        <begin position="4123"/>
        <end position="4202"/>
    </location>
</feature>
<feature type="domain" description="HYR" evidence="10">
    <location>
        <begin position="4281"/>
        <end position="4369"/>
    </location>
</feature>
<dbReference type="Pfam" id="PF03160">
    <property type="entry name" value="Calx-beta"/>
    <property type="match status" value="1"/>
</dbReference>
<feature type="domain" description="F5/8 type C" evidence="8">
    <location>
        <begin position="5290"/>
        <end position="5453"/>
    </location>
</feature>
<evidence type="ECO:0000256" key="5">
    <source>
        <dbReference type="ARBA" id="ARBA00023157"/>
    </source>
</evidence>
<evidence type="ECO:0000256" key="4">
    <source>
        <dbReference type="ARBA" id="ARBA00022837"/>
    </source>
</evidence>
<keyword evidence="2 7" id="KW-0732">Signal</keyword>
<dbReference type="InterPro" id="IPR000601">
    <property type="entry name" value="PKD_dom"/>
</dbReference>
<protein>
    <submittedName>
        <fullName evidence="12">BspA family leucine-rich repeat surface protein</fullName>
    </submittedName>
</protein>
<dbReference type="InterPro" id="IPR008979">
    <property type="entry name" value="Galactose-bd-like_sf"/>
</dbReference>
<evidence type="ECO:0000256" key="2">
    <source>
        <dbReference type="ARBA" id="ARBA00022729"/>
    </source>
</evidence>
<feature type="signal peptide" evidence="7">
    <location>
        <begin position="1"/>
        <end position="22"/>
    </location>
</feature>
<keyword evidence="13" id="KW-1185">Reference proteome</keyword>
<dbReference type="CDD" id="cd00146">
    <property type="entry name" value="PKD"/>
    <property type="match status" value="1"/>
</dbReference>
<feature type="domain" description="F5/8 type C" evidence="8">
    <location>
        <begin position="4811"/>
        <end position="4976"/>
    </location>
</feature>
<dbReference type="PROSITE" id="PS50022">
    <property type="entry name" value="FA58C_3"/>
    <property type="match status" value="3"/>
</dbReference>
<evidence type="ECO:0000313" key="13">
    <source>
        <dbReference type="Proteomes" id="UP001250662"/>
    </source>
</evidence>
<dbReference type="NCBIfam" id="TIGR02167">
    <property type="entry name" value="Liste_lipo_26"/>
    <property type="match status" value="12"/>
</dbReference>
<name>A0ABU3BKC8_9FLAO</name>
<evidence type="ECO:0000256" key="3">
    <source>
        <dbReference type="ARBA" id="ARBA00022737"/>
    </source>
</evidence>
<dbReference type="PANTHER" id="PTHR24273">
    <property type="entry name" value="FI04643P-RELATED"/>
    <property type="match status" value="1"/>
</dbReference>
<evidence type="ECO:0000259" key="11">
    <source>
        <dbReference type="PROSITE" id="PS51178"/>
    </source>
</evidence>
<dbReference type="SUPFAM" id="SSF50965">
    <property type="entry name" value="Galactose oxidase, central domain"/>
    <property type="match status" value="1"/>
</dbReference>
<feature type="domain" description="HYR" evidence="10">
    <location>
        <begin position="513"/>
        <end position="600"/>
    </location>
</feature>
<dbReference type="SMART" id="SM00740">
    <property type="entry name" value="PASTA"/>
    <property type="match status" value="1"/>
</dbReference>
<sequence length="5547" mass="589757">MKRTTFFAVLLSLFVCNQILYSQDVIPPSLVSLTPNNNTIDVPLASDVILTFDEVVQLGNSPNPSLFLRNETNNRVEVNRFLANITIAGNIVTINPDRNLYPNKEYTFFFSAGFFEDLSGNPVNEYDGPNEPFSFFTVTTTDVTEPSLVSIVPEDNSIDVPVDTNISLTFNENISIQQDPGFFRLFRLEGTGTPTPQDVISLEDLGPNSAGVIINNNSVELSFNTDLQPNTRYLIQVVGRETLFQDDAGNPWGAEEAAFESPDLANLGYIFTTADGIADIPTTAIFNPISTSTSVPADQVFTVQFNEILQITDDNLSVSLLEPSSFGGAAFYESMSIANGGLSLSDDGVVSTLIITPSQPMPFNKSLTISIPTGLLEDLSGNAWQGTEANNGLEWQFSTEFGDTSCVSGDLDLEITFDNFAEETSWEIINGDGSAIVDSASYTNNESNTTITDQITGLADGLYTFRFLDVFGDGICCSQGFGNFKVSKNDIVLFEGGQFLTQQSFIICINSNVDSEIPVITSCASDTTVDAGASCSSSVSVGLPTATDNVSTNFTFEGIRADGFELTDPYFVGTTAITWTATDEAGNVSESCNQIITVNGAGDCWFDIGPELSGTSESSLGSGVSINGDGNIIAYMVPNANGNGSDGNAIVLENTNGIWNQLGTPIPAGFGFGRGFSGIDLNDSGNRVSVSKQSGNVQVYEFNNGVWSALGVEIPAAGQPFIQKVDFDASGDRLAVGYAGENESRGRVVVYELQSGSWLEIGGILNGDTSGDSFGRDVSLSADGTILAVGAYQIGFNSIPQDLGYVRTFQLENGVWTQIGEDINGENQSDFFGVSCSLNAQGNRLIIGANAAGYAKVYGFNNGIWSQLGSNLVNNTNEQAGYHVDINEVGDIVLVGNFSQPARIFQWNGATWNLLGQPIYAEVGQDVAINKNGNTVVLGAPEANGLKGKVSIFEYSGVLDSEAPVITCSDNIEVVIGNTDTTANVVLTNPTATDNISTSFTFQGVRSDALALTDPYPLGVTTITWTATDQAGNVSTSCDQTVSVFEAESEAEVVDGELDVKDCTNDTDDTYDIAVEDGFLILSNNAPIIVSGDGVEQRDANTVAIPLDGLTTVTINGGNGSDTLTLPAGLDLNTLGIDLVTDNIDILLSGTGTLNLANLSVNNGNFETNADVTVNVGVEANFFADATLSGNGTISGVVNMNVDSNLFPGTSPGILNTGDLTLDNSNNNFEVNGLTPGTEHDQVVVTGSVTIVAGTSLNLLGGYANGDGDEIILITNDGTDAITGTFNGLAEGEEVVFGDFTGTISYVGGDGNDLVLNGTVPAVELPFITEWITRGTNDEIVIPTNPIYTYDYTVDWGDGTIENNVTGDGVHTYAAAGTYQVKVSGAFPAIYFNNDRGSNIEKILGVAQWGTISWSSMENAFAGVERLTVDTPDVPDLSNVTSLSGMFSDIKFSLLFRVSLNGWDVSNVTDMSRIFKGTGGTVNVEVSSWDVSNVTDMSEMFSDTGSFNDDLSGWDVSSVTNMSGMFNGADSFDADISGWDVSKVTDMGDMFRGARSFNVDISGWDVSNVTDMGGMFFSAADFNVDISVWDVSKVTDMSFMFVSASDFNQDIGVWATTSLTDASRMFSSANSFDQNLGGWDVSKVTDAQGMFEGIALSTANYDALLTGWSQQMLQNGVIFGGGDSVFCTAAIDKQSIIDIYAWVISDGGSCVVDSDSFITEWITRGTNDEIVIPTNPIYTYDYTVDWGDGTIENNVTGDGVHTYAAAGTYQVKVSGAFPAIYFNNDRGSNIEKILGVAQWGTISWSSMENAFAGVERLTVDTPDVPDLSNVTSLSGMFSDIKFSLLFRVSLNGWDVSNVTDMSRIFKGTGGTVNVEVSSWDVSNVTDMSEMFSDTGSFNDDLSGWDVSSVTNMSGMFNGADSFDADISGWDVSKVTDMGDMFRGARSFNVDISGWDVSNVTDMGGMFFSAADFNVDISVWDVSKVTDMSFMFVSASDFNQDIGVWATTSLTDASRMFSSANSFDQNLGGWDVSKVTDAQGMFEGIALSTANYDALLTGWSQQMLQNGVIFGGGDSVFCTAAIDKQSIIDIYAWVISDGGSCVVDSDSFITEWITRGTNDEIVIPTNPIYTYDYTVDWGDGTIENNVTGDGVHTYAAAGTYQVKVSGAFPAIYFNNDRGSNIEKILGVAQWGTISWSSMENAFAGVERLTVDTPDVPDLSNVTSLSGMFSDIKFSLLFRVSLNGWDVSNVTDMSRIFKGTGGTVNVEVSSWDVSNVTDMSEMFSDTGSFNDDLSGWDVSSVTNMSGMFNGADSFDADISGWDVSKVTDMGDMFRGARSFNVDISGWDVSNVTDMGGMFFSAADFNVDISVWDVSKVTDMSFMFVSASDFNQDIGVWATTSLTDASRMFSSANSFDQNLGGWDVSKVTDAQGMFEGIALSTANYDALLTGWSQQMLQNGVIFGGGDSVFCTAAIDKQSIIDIYAWVISDGGSCVVDSDSFITEWITRGTNDEIVIPTNPIYTYDYTVDWGDGTIENNVTGDGVHTYAAAGTYQVKVSGAFPAIYFNNDRGSNIEKILGVAQWGTISWSSMENAFAGVERLTVDTPDVPDLSNVTSLSGMFSDIKFSLLFRVSLNGWDVSNVTDMSRIFKGTGGTVNVEVSSWDVSNVTDMSEMFSDTGSFNDDLSGWDVSSVTNMSGMFNGADSFDADISGWDVSKVTDMGDMFRGARSFNVDISGWDVSNVTDMGGMFFSAADFNVDISVWDVSKVTDMSFMFVSASDFNQDIGVWATTSLTDASRMFSSANSFDQNLGGWDVSKVTDAQGMFEGIALSTANYDALLTGWSQQTLQNGVVFGGGESEYCDGVDGIQILRNDNNWIVSDFGILPEGSLDNNGVAIADSCGTTDDSFALSASAGNLVINNSGSELKVSGDQVAQQDENTVAIPINEVTTGLEIDGGEGDNSMTIDSSFDLVGENNGLTLSNLDVALDGNDDLELNALEVTEGDFNTSGVITVVDTEANFNTGASLSGDGSLTGDVNMNPGSTLNAGNSPGVLNTGNLTLDNNNNEFEVNGSTPSTDHDQVMVTGTVTIIPGTTLNLLGGYLNGNGDQIILIANDGTDAINGTFDGLAEGDEVVFGDFIGSISYVSGDGNDLVLNGVQGLIPGAFVTTWQTTTANESITIPTTGSGYNYSVDWGDGNIDANQTGDTTHSYATAGTHTVSITGDFPRIYFNNAGDKDKILTVNQWGEIEWVNMQLAFYGCSNLDVKANDVPDFSGVISLANMFLNCTALVGTGDFNNWNTSNIENFNGMFFGASLFNQVIEDWDTSAAKEMFGMFQNAIAFNQELNTWNVSNVSNMNSMFSRASSFNGNISDWDTSSLESTIRMFFGAREFNQDISSWDLSKVVNMELMFNDALKFNQDVGDWDVSSVENMFGMFWNAQAFNQDLSQWDISSIIQNSSFDGMAFMFSQTQLSLQNYDNTLSGWATFSVGNGETQIPLNITFDGGSSQYCLSETARQNLIDNFGWTITDGGLNCPIDFTDAFITTWKTDNVDSPISTGPNQLEIQFNGTPFDVDWGDGTIETIISGVAEHTYALPGTYMVKVKGTLNEIDFSKDKEKLLEINQWGSEKWKFMRRTFRGCINLDVTAEDVPDFSELQDFDLDGLFENCESLIGNESFNNWDVSSIDFMSNMFRGAILFNQDLNNWDVSNVSSMDGMFRNATAFNGNISNWEPSKVVVMADMFSNASSFNGDLNGWDVNEAEDMSNMFRLASSFNQNIGDWNISNLVRANNMFTNVELSIENYDALLSGWSTLDIGETTVPNNINFSGGNSQYCDGEPGRTILEGLGWTITDGGEFCNDIPPTITCPEAIEVNQDSGVCEAIVILLDPTATDDVSLPENIIFEGTRSDGLLLSDAFPVGETTISWTATDEVGNISEPCEQVITVIDNVPPTISCPETIEVTINSGTEVNVDLILPTGFDLCSGIDGTTAVGTFGSDRSDGRPITDSFPIGETIITWTAADEAVPNLNSSEPCQQIVRVVLEDVMAPEITCPDDVTMANDVGLCAASFPIIPATATDNISAPENITITGVRGDSEVLLLTDPFPVGETTITWTATDETGKASSCEQLITINDTEPPTAVCQDITVQLDASGNASITAADIDGGSTDNCGIASLAVGPSSFSTSNVGVNTVTLTVTDTSGNSATCTANVTVEDNVAPNAVCQSITVQLDGNGSASISASDVDGGSTDAAGITSISVSPSTFSCSDIGANTVTLTVTDVNSNFSTCTATVTVEDNIAPTITCPSNIMRTSSTALGLTVVDIGTPITDDNCGVASVVGTRSDNNSTDLFSDPYQQGTTTITYVVTDDNGLKNTCIQTITISSPSTTSVPGVVGLPQATAESNIIAANLTVGTITTANDALVPSGNIISQNPSGGASAFESSPVDLIVSLGPLCAVSIETQPEDVSKCQFDSTATPISVLASGNGTLSYFWEALLPGSSSWAEVVPSANGSPQLTFNAVDILASGTQYRVVVTSDNGTPGDDTDDCSVTSDAATLTVNPMPTVSFTALADLCIDSGVQTGLGGATPTGGVYSGPGVTDDGNGMTYSFYPAVAGVGVHTITYDFINSNGCLGSASDDVEVFALPVVIFTAPADLQVDAGVQSGLGGGTPTGGVYSGPGVTDDGNGMTYSFDPAVAGVGTHTITYTYTNGNGCSDSASDDVQILPVQPEISIGDVSQLEGTGGTTNMNFMVSLSAATTQTITVDYSTIDDTAVAPEDYTAVSTTILTFSPGEINKTITVDINPDSDFELDEMFTIVLEDPVNATIAVNEGTGTIENDDVEGCSAPSNVALNKPSSQSSTYGNGIASFANDGNLSGSSPWDADLQHTSDDTTGPWWEVDLGSDHDLEEVVIYNRTNGFQDRLSDFYVFVSDAPFSSSATASDLVGDASVWNYYFEGSAGALETIPSDINGRYVRIQLGAQGFLHMAELEVMGCPSGPDVCDGAEPVMITAAGPFLDSGAPEQLVASPAGGTWSGQISATGLFDPSIGAGDYIITYSYTNGDGCTQSDTVTINVMPDSDEPEPCEGTDNVALNKPASQSSTYGNGEAFYANDGNLEGGSPWSADLQHTVSGEAQPWWEVDLGSAHELTEVKIYNRTNRLQSRLNNFYIFVSDSPFSGSLLDQLGDPNIESIFFEGEAGLVESFSTMASGRYVRVQLQGSGTLHMAEVEVYGCPTDPSICDGSLPVTITPAGPFLDTEGEQQLTANPEGGTWSGAVSSSGLFDPSALGAGSYEVGYTFTNENGCTKSDTVTIVVNEEGGTAPCTEAYNLALDGTASHSSTYGNGEAFYANDGNQSGSSPWSADLQHTLDEDSQPWWQVDLGEMATIERVVIYNRTDKLQSRLNNFYVLYSDSPFGTQSLDELLADTAIGREFFSGAAGLEEEFTVDVMARYVRVQKTGSGPLHMAEVEVYGCPFAAPPLQANLNTFNVWPNPASEDAKASFENPTNVLSLMIYDMQGRIVKVYEPSELNAGMVMDLNVNTLAPGLYIIRTEDERGIHFEKQLVIKR</sequence>
<dbReference type="InterPro" id="IPR005046">
    <property type="entry name" value="DUF285"/>
</dbReference>
<dbReference type="Pfam" id="PF03382">
    <property type="entry name" value="DUF285"/>
    <property type="match status" value="10"/>
</dbReference>
<feature type="chain" id="PRO_5045292052" evidence="7">
    <location>
        <begin position="23"/>
        <end position="5547"/>
    </location>
</feature>
<feature type="domain" description="HYR" evidence="10">
    <location>
        <begin position="3848"/>
        <end position="3937"/>
    </location>
</feature>
<dbReference type="SUPFAM" id="SSF49299">
    <property type="entry name" value="PKD domain"/>
    <property type="match status" value="1"/>
</dbReference>
<keyword evidence="1" id="KW-0479">Metal-binding</keyword>
<dbReference type="InterPro" id="IPR011889">
    <property type="entry name" value="Liste_lipo_26"/>
</dbReference>
<dbReference type="EMBL" id="JAVRHU010000004">
    <property type="protein sequence ID" value="MDT0622607.1"/>
    <property type="molecule type" value="Genomic_DNA"/>
</dbReference>
<evidence type="ECO:0000256" key="7">
    <source>
        <dbReference type="SAM" id="SignalP"/>
    </source>
</evidence>
<dbReference type="InterPro" id="IPR005543">
    <property type="entry name" value="PASTA_dom"/>
</dbReference>
<dbReference type="Gene3D" id="2.60.40.10">
    <property type="entry name" value="Immunoglobulins"/>
    <property type="match status" value="1"/>
</dbReference>
<dbReference type="InterPro" id="IPR026444">
    <property type="entry name" value="Secre_tail"/>
</dbReference>
<evidence type="ECO:0000313" key="12">
    <source>
        <dbReference type="EMBL" id="MDT0622607.1"/>
    </source>
</evidence>
<dbReference type="PROSITE" id="PS50093">
    <property type="entry name" value="PKD"/>
    <property type="match status" value="1"/>
</dbReference>
<dbReference type="SUPFAM" id="SSF49785">
    <property type="entry name" value="Galactose-binding domain-like"/>
    <property type="match status" value="3"/>
</dbReference>
<dbReference type="SUPFAM" id="SSF141072">
    <property type="entry name" value="CalX-like"/>
    <property type="match status" value="1"/>
</dbReference>
<reference evidence="12 13" key="1">
    <citation type="submission" date="2023-09" db="EMBL/GenBank/DDBJ databases">
        <authorList>
            <person name="Rey-Velasco X."/>
        </authorList>
    </citation>
    <scope>NUCLEOTIDE SEQUENCE [LARGE SCALE GENOMIC DNA]</scope>
    <source>
        <strain evidence="12 13">P007</strain>
    </source>
</reference>
<dbReference type="Pfam" id="PF13205">
    <property type="entry name" value="Big_5"/>
    <property type="match status" value="3"/>
</dbReference>
<dbReference type="Pfam" id="PF18962">
    <property type="entry name" value="Por_Secre_tail"/>
    <property type="match status" value="1"/>
</dbReference>
<dbReference type="Pfam" id="PF03793">
    <property type="entry name" value="PASTA"/>
    <property type="match status" value="1"/>
</dbReference>
<dbReference type="Pfam" id="PF02494">
    <property type="entry name" value="HYR"/>
    <property type="match status" value="4"/>
</dbReference>
<feature type="region of interest" description="Disordered" evidence="6">
    <location>
        <begin position="5059"/>
        <end position="5090"/>
    </location>
</feature>
<dbReference type="InterPro" id="IPR011043">
    <property type="entry name" value="Gal_Oxase/kelch_b-propeller"/>
</dbReference>
<dbReference type="Pfam" id="PF22633">
    <property type="entry name" value="F5_F8_type_C_2"/>
    <property type="match status" value="3"/>
</dbReference>
<feature type="domain" description="HYR" evidence="10">
    <location>
        <begin position="4032"/>
        <end position="4122"/>
    </location>
</feature>
<dbReference type="SMART" id="SM00237">
    <property type="entry name" value="Calx_beta"/>
    <property type="match status" value="1"/>
</dbReference>
<feature type="domain" description="PASTA" evidence="11">
    <location>
        <begin position="4369"/>
        <end position="4436"/>
    </location>
</feature>
<feature type="domain" description="F5/8 type C" evidence="8">
    <location>
        <begin position="5060"/>
        <end position="5214"/>
    </location>
</feature>
<proteinExistence type="predicted"/>
<keyword evidence="3" id="KW-0677">Repeat</keyword>
<dbReference type="NCBIfam" id="TIGR04183">
    <property type="entry name" value="Por_Secre_tail"/>
    <property type="match status" value="1"/>
</dbReference>
<keyword evidence="5" id="KW-1015">Disulfide bond</keyword>
<dbReference type="PANTHER" id="PTHR24273:SF32">
    <property type="entry name" value="HYALIN"/>
    <property type="match status" value="1"/>
</dbReference>
<dbReference type="InterPro" id="IPR035986">
    <property type="entry name" value="PKD_dom_sf"/>
</dbReference>
<dbReference type="PROSITE" id="PS51178">
    <property type="entry name" value="PASTA"/>
    <property type="match status" value="1"/>
</dbReference>
<organism evidence="12 13">
    <name type="scientific">Croceitalea vernalis</name>
    <dbReference type="NCBI Taxonomy" id="3075599"/>
    <lineage>
        <taxon>Bacteria</taxon>
        <taxon>Pseudomonadati</taxon>
        <taxon>Bacteroidota</taxon>
        <taxon>Flavobacteriia</taxon>
        <taxon>Flavobacteriales</taxon>
        <taxon>Flavobacteriaceae</taxon>
        <taxon>Croceitalea</taxon>
    </lineage>
</organism>
<dbReference type="InterPro" id="IPR013783">
    <property type="entry name" value="Ig-like_fold"/>
</dbReference>
<dbReference type="Gene3D" id="3.30.10.20">
    <property type="match status" value="1"/>
</dbReference>
<evidence type="ECO:0000259" key="10">
    <source>
        <dbReference type="PROSITE" id="PS50825"/>
    </source>
</evidence>
<accession>A0ABU3BKC8</accession>
<dbReference type="Gene3D" id="2.60.120.260">
    <property type="entry name" value="Galactose-binding domain-like"/>
    <property type="match status" value="3"/>
</dbReference>
<evidence type="ECO:0000256" key="1">
    <source>
        <dbReference type="ARBA" id="ARBA00022723"/>
    </source>
</evidence>
<dbReference type="InterPro" id="IPR032812">
    <property type="entry name" value="SbsA_Ig"/>
</dbReference>
<evidence type="ECO:0000259" key="8">
    <source>
        <dbReference type="PROSITE" id="PS50022"/>
    </source>
</evidence>
<dbReference type="RefSeq" id="WP_311388326.1">
    <property type="nucleotide sequence ID" value="NZ_JAVRHU010000004.1"/>
</dbReference>
<dbReference type="InterPro" id="IPR003644">
    <property type="entry name" value="Calx_beta"/>
</dbReference>
<dbReference type="InterPro" id="IPR006585">
    <property type="entry name" value="FTP1"/>
</dbReference>
<feature type="domain" description="PKD" evidence="9">
    <location>
        <begin position="3156"/>
        <end position="3216"/>
    </location>
</feature>
<dbReference type="CDD" id="cd06577">
    <property type="entry name" value="PASTA_pknB"/>
    <property type="match status" value="1"/>
</dbReference>
<feature type="domain" description="HYR" evidence="10">
    <location>
        <begin position="959"/>
        <end position="1046"/>
    </location>
</feature>
<keyword evidence="4" id="KW-0106">Calcium</keyword>
<dbReference type="PROSITE" id="PS50825">
    <property type="entry name" value="HYR"/>
    <property type="match status" value="6"/>
</dbReference>
<evidence type="ECO:0000259" key="9">
    <source>
        <dbReference type="PROSITE" id="PS50093"/>
    </source>
</evidence>
<dbReference type="Proteomes" id="UP001250662">
    <property type="component" value="Unassembled WGS sequence"/>
</dbReference>
<evidence type="ECO:0000256" key="6">
    <source>
        <dbReference type="SAM" id="MobiDB-lite"/>
    </source>
</evidence>